<evidence type="ECO:0000256" key="1">
    <source>
        <dbReference type="SAM" id="MobiDB-lite"/>
    </source>
</evidence>
<feature type="region of interest" description="Disordered" evidence="1">
    <location>
        <begin position="1"/>
        <end position="61"/>
    </location>
</feature>
<protein>
    <recommendedName>
        <fullName evidence="4">Class I SAM-dependent methyltransferase</fullName>
    </recommendedName>
</protein>
<keyword evidence="3" id="KW-1185">Reference proteome</keyword>
<dbReference type="Proteomes" id="UP000323886">
    <property type="component" value="Unassembled WGS sequence"/>
</dbReference>
<dbReference type="OrthoDB" id="9811332at2"/>
<organism evidence="2 3">
    <name type="scientific">Blastochloris sulfoviridis</name>
    <dbReference type="NCBI Taxonomy" id="50712"/>
    <lineage>
        <taxon>Bacteria</taxon>
        <taxon>Pseudomonadati</taxon>
        <taxon>Pseudomonadota</taxon>
        <taxon>Alphaproteobacteria</taxon>
        <taxon>Hyphomicrobiales</taxon>
        <taxon>Blastochloridaceae</taxon>
        <taxon>Blastochloris</taxon>
    </lineage>
</organism>
<reference evidence="2 3" key="1">
    <citation type="submission" date="2019-09" db="EMBL/GenBank/DDBJ databases">
        <title>Draft Whole-Genome sequence of Blastochloris sulfoviridis DSM 729.</title>
        <authorList>
            <person name="Meyer T.E."/>
            <person name="Kyndt J.A."/>
        </authorList>
    </citation>
    <scope>NUCLEOTIDE SEQUENCE [LARGE SCALE GENOMIC DNA]</scope>
    <source>
        <strain evidence="2 3">DSM 729</strain>
    </source>
</reference>
<dbReference type="RefSeq" id="WP_150097748.1">
    <property type="nucleotide sequence ID" value="NZ_VWPL01000018.1"/>
</dbReference>
<name>A0A5M6HVK2_9HYPH</name>
<dbReference type="AlphaFoldDB" id="A0A5M6HVK2"/>
<evidence type="ECO:0000313" key="3">
    <source>
        <dbReference type="Proteomes" id="UP000323886"/>
    </source>
</evidence>
<comment type="caution">
    <text evidence="2">The sequence shown here is derived from an EMBL/GenBank/DDBJ whole genome shotgun (WGS) entry which is preliminary data.</text>
</comment>
<dbReference type="InterPro" id="IPR029063">
    <property type="entry name" value="SAM-dependent_MTases_sf"/>
</dbReference>
<dbReference type="Gene3D" id="3.40.50.150">
    <property type="entry name" value="Vaccinia Virus protein VP39"/>
    <property type="match status" value="1"/>
</dbReference>
<evidence type="ECO:0008006" key="4">
    <source>
        <dbReference type="Google" id="ProtNLM"/>
    </source>
</evidence>
<proteinExistence type="predicted"/>
<feature type="compositionally biased region" description="Basic and acidic residues" evidence="1">
    <location>
        <begin position="15"/>
        <end position="27"/>
    </location>
</feature>
<dbReference type="EMBL" id="VWPL01000018">
    <property type="protein sequence ID" value="KAA5599912.1"/>
    <property type="molecule type" value="Genomic_DNA"/>
</dbReference>
<sequence length="363" mass="39898">MARTTGTLSPVVVPAERRGHESRDRLQKRGLIQRTFPGRAADAGHPAASRRHIAHGPSAEAVTPTAARLAVGIRPHGAGCACTVQGLQNGNTNRLQLSGRAKSRRIPEPVLAISILASTAGRVPRASFITRHRKRQMVGKTLLKRMAATVGADTYRRLLPYAILKTGFGEIASVPTFETREQLWDYGLDTVANRKVTFVEFGVHEGYSIGYFARRHPNPDSEFIGLDSFEGLPEDWGPAPKGTFSTNGAVPTIGDARVSFIKGWFQDTWEELAARLRDHDLGSLIVHYDADLYTSTLYTLSKIDSLGIGYLAIFDEFTGQELLALDDYCNSHCASVSFLGKTLLDGFPLQVLCRIEPRRRAVR</sequence>
<gene>
    <name evidence="2" type="ORF">F1193_11060</name>
</gene>
<evidence type="ECO:0000313" key="2">
    <source>
        <dbReference type="EMBL" id="KAA5599912.1"/>
    </source>
</evidence>
<accession>A0A5M6HVK2</accession>